<evidence type="ECO:0000313" key="9">
    <source>
        <dbReference type="Proteomes" id="UP000502831"/>
    </source>
</evidence>
<evidence type="ECO:0000256" key="1">
    <source>
        <dbReference type="ARBA" id="ARBA00004496"/>
    </source>
</evidence>
<gene>
    <name evidence="7" type="ORF">FA584_05385</name>
    <name evidence="6" type="ORF">SJPD1_2506</name>
</gene>
<evidence type="ECO:0000313" key="8">
    <source>
        <dbReference type="Proteomes" id="UP000217349"/>
    </source>
</evidence>
<feature type="domain" description="UreE urease accessory N-terminal" evidence="5">
    <location>
        <begin position="1"/>
        <end position="63"/>
    </location>
</feature>
<evidence type="ECO:0000256" key="4">
    <source>
        <dbReference type="ARBA" id="ARBA00023186"/>
    </source>
</evidence>
<reference evidence="6" key="3">
    <citation type="submission" date="2017-09" db="EMBL/GenBank/DDBJ databases">
        <authorList>
            <person name="Goris T."/>
        </authorList>
    </citation>
    <scope>NUCLEOTIDE SEQUENCE</scope>
    <source>
        <strain evidence="6">JPD-1</strain>
    </source>
</reference>
<evidence type="ECO:0000313" key="7">
    <source>
        <dbReference type="EMBL" id="QIR75670.1"/>
    </source>
</evidence>
<dbReference type="EMBL" id="CP039734">
    <property type="protein sequence ID" value="QIR75670.1"/>
    <property type="molecule type" value="Genomic_DNA"/>
</dbReference>
<dbReference type="Gene3D" id="3.30.70.790">
    <property type="entry name" value="UreE, C-terminal domain"/>
    <property type="match status" value="1"/>
</dbReference>
<dbReference type="InterPro" id="IPR007864">
    <property type="entry name" value="UreE_C_dom"/>
</dbReference>
<reference evidence="8" key="2">
    <citation type="submission" date="2017-09" db="EMBL/GenBank/DDBJ databases">
        <title>The complete genome of Sulfurospirillum sp. JPD-1.</title>
        <authorList>
            <person name="Goris T."/>
        </authorList>
    </citation>
    <scope>NUCLEOTIDE SEQUENCE [LARGE SCALE GENOMIC DNA]</scope>
    <source>
        <strain evidence="8">JPD-1</strain>
    </source>
</reference>
<accession>A0A290HHA5</accession>
<accession>A0A6G9VS31</accession>
<dbReference type="InterPro" id="IPR036118">
    <property type="entry name" value="UreE_N_sf"/>
</dbReference>
<dbReference type="OrthoDB" id="9810882at2"/>
<evidence type="ECO:0000259" key="5">
    <source>
        <dbReference type="SMART" id="SM00988"/>
    </source>
</evidence>
<sequence length="144" mass="16226">MIKKVTHIMHEGEADDAVVLGWFDMQKPHLSAVSDKGVEFILKVSASHLHANDLLVCEDGYRICVQKGKDEVIQMRFDDAISFANIAYEIGNRHQPICIMPLTIMVLNDVALHPLIESIKEKQGIHVQLIHDFFQPSGKAHHAH</sequence>
<reference evidence="6" key="4">
    <citation type="journal article" date="2020" name="MicrobiologyOpen">
        <title>Tetrachloroethene respiration in Sulfurospirillum species is regulated by a two-component system as unraveled by comparative genomics, transcriptomics, and regulator binding studies.</title>
        <authorList>
            <person name="Esken J."/>
            <person name="Goris T."/>
            <person name="Gadkari J."/>
            <person name="Bischler T."/>
            <person name="Forstner K.U."/>
            <person name="Sharma C.M."/>
            <person name="Diekert G."/>
            <person name="Schubert T."/>
        </authorList>
    </citation>
    <scope>NUCLEOTIDE SEQUENCE</scope>
    <source>
        <strain evidence="6">JPD-1</strain>
    </source>
</reference>
<keyword evidence="3" id="KW-0533">Nickel</keyword>
<dbReference type="Gene3D" id="2.60.260.20">
    <property type="entry name" value="Urease metallochaperone UreE, N-terminal domain"/>
    <property type="match status" value="1"/>
</dbReference>
<dbReference type="KEGG" id="sulj:SJPD1_2506"/>
<dbReference type="PIRSF" id="PIRSF036402">
    <property type="entry name" value="Ureas_acces_UreE"/>
    <property type="match status" value="1"/>
</dbReference>
<comment type="subcellular location">
    <subcellularLocation>
        <location evidence="1">Cytoplasm</location>
    </subcellularLocation>
</comment>
<dbReference type="RefSeq" id="WP_096047430.1">
    <property type="nucleotide sequence ID" value="NZ_CP023275.1"/>
</dbReference>
<dbReference type="GO" id="GO:0016151">
    <property type="term" value="F:nickel cation binding"/>
    <property type="evidence" value="ECO:0007669"/>
    <property type="project" value="InterPro"/>
</dbReference>
<evidence type="ECO:0000313" key="6">
    <source>
        <dbReference type="EMBL" id="ATB70601.1"/>
    </source>
</evidence>
<evidence type="ECO:0000256" key="3">
    <source>
        <dbReference type="ARBA" id="ARBA00022596"/>
    </source>
</evidence>
<dbReference type="GO" id="GO:0065003">
    <property type="term" value="P:protein-containing complex assembly"/>
    <property type="evidence" value="ECO:0007669"/>
    <property type="project" value="InterPro"/>
</dbReference>
<dbReference type="SUPFAM" id="SSF69737">
    <property type="entry name" value="Urease metallochaperone UreE, C-terminal domain"/>
    <property type="match status" value="1"/>
</dbReference>
<organism evidence="6 8">
    <name type="scientific">Sulfurospirillum diekertiae</name>
    <dbReference type="NCBI Taxonomy" id="1854492"/>
    <lineage>
        <taxon>Bacteria</taxon>
        <taxon>Pseudomonadati</taxon>
        <taxon>Campylobacterota</taxon>
        <taxon>Epsilonproteobacteria</taxon>
        <taxon>Campylobacterales</taxon>
        <taxon>Sulfurospirillaceae</taxon>
        <taxon>Sulfurospirillum</taxon>
    </lineage>
</organism>
<reference evidence="7" key="5">
    <citation type="submission" date="2020-08" db="EMBL/GenBank/DDBJ databases">
        <authorList>
            <person name="Yang Y."/>
            <person name="Huo L."/>
            <person name="Yan J."/>
        </authorList>
    </citation>
    <scope>NUCLEOTIDE SEQUENCE</scope>
    <source>
        <strain evidence="7">ACSDCE</strain>
    </source>
</reference>
<dbReference type="GO" id="GO:0006457">
    <property type="term" value="P:protein folding"/>
    <property type="evidence" value="ECO:0007669"/>
    <property type="project" value="InterPro"/>
</dbReference>
<dbReference type="SUPFAM" id="SSF69287">
    <property type="entry name" value="Urease metallochaperone UreE, N-terminal domain"/>
    <property type="match status" value="1"/>
</dbReference>
<dbReference type="AlphaFoldDB" id="A0A290HHA5"/>
<evidence type="ECO:0000256" key="2">
    <source>
        <dbReference type="ARBA" id="ARBA00022490"/>
    </source>
</evidence>
<proteinExistence type="predicted"/>
<protein>
    <submittedName>
        <fullName evidence="6">Urease accessory protein UreE</fullName>
    </submittedName>
</protein>
<dbReference type="EMBL" id="CP023275">
    <property type="protein sequence ID" value="ATB70601.1"/>
    <property type="molecule type" value="Genomic_DNA"/>
</dbReference>
<keyword evidence="2" id="KW-0963">Cytoplasm</keyword>
<reference evidence="7 9" key="1">
    <citation type="journal article" date="2017" name="Environ. Sci. Technol.">
        <title>Organohalide Respiration with Chlorinated Ethenes under Low pH Conditions.</title>
        <authorList>
            <person name="Yang Y."/>
            <person name="Capiro N.L."/>
            <person name="Marcet T.F."/>
            <person name="Yan J."/>
            <person name="Pennell K.D."/>
            <person name="Loffler F.E."/>
        </authorList>
    </citation>
    <scope>NUCLEOTIDE SEQUENCE [LARGE SCALE GENOMIC DNA]</scope>
    <source>
        <strain evidence="7 9">ACSDCE</strain>
    </source>
</reference>
<dbReference type="SMART" id="SM00988">
    <property type="entry name" value="UreE_N"/>
    <property type="match status" value="1"/>
</dbReference>
<dbReference type="Proteomes" id="UP000502831">
    <property type="component" value="Chromosome"/>
</dbReference>
<dbReference type="InterPro" id="IPR004029">
    <property type="entry name" value="UreE_N"/>
</dbReference>
<dbReference type="Pfam" id="PF05194">
    <property type="entry name" value="UreE_C"/>
    <property type="match status" value="1"/>
</dbReference>
<dbReference type="GO" id="GO:0005737">
    <property type="term" value="C:cytoplasm"/>
    <property type="evidence" value="ECO:0007669"/>
    <property type="project" value="UniProtKB-SubCell"/>
</dbReference>
<dbReference type="Proteomes" id="UP000217349">
    <property type="component" value="Chromosome"/>
</dbReference>
<keyword evidence="4" id="KW-0143">Chaperone</keyword>
<dbReference type="GO" id="GO:0019627">
    <property type="term" value="P:urea metabolic process"/>
    <property type="evidence" value="ECO:0007669"/>
    <property type="project" value="InterPro"/>
</dbReference>
<name>A0A290HHA5_9BACT</name>
<dbReference type="InterPro" id="IPR012406">
    <property type="entry name" value="UreE"/>
</dbReference>